<dbReference type="WBParaSite" id="SCUD_0001393901-mRNA-1">
    <property type="protein sequence ID" value="SCUD_0001393901-mRNA-1"/>
    <property type="gene ID" value="SCUD_0001393901"/>
</dbReference>
<dbReference type="EMBL" id="UZAK01036277">
    <property type="protein sequence ID" value="VDP54677.1"/>
    <property type="molecule type" value="Genomic_DNA"/>
</dbReference>
<sequence>MQSLSMEHIVILRNNNTAFRMTNKKNLKHRRGCWKTTSTVQHNNIGKMSCSVESTELKNLSSINAAKTFYNTCTIDYSKEKSFIQSKVREMADELFNGWAISLDNNRAAIFWNKILATEMFNLTAFILPLIFQSGRTTFFSINLTEGYSQGDDRLIHSDRSDSEVKEQIFKYLQNVGAREDNKRLMDEVFELYSKIKKIQDETVVGEATPVSIEELEDFCSIINWKVLFENVYMNESYNKSQVIVQHKGALRKTCETLRSEMENMRRKRNWRNYNSWATFGRIISDSEA</sequence>
<reference evidence="2 3" key="2">
    <citation type="submission" date="2018-11" db="EMBL/GenBank/DDBJ databases">
        <authorList>
            <consortium name="Pathogen Informatics"/>
        </authorList>
    </citation>
    <scope>NUCLEOTIDE SEQUENCE [LARGE SCALE GENOMIC DNA]</scope>
    <source>
        <strain evidence="2">Dakar</strain>
        <strain evidence="3">Dakar, Senegal</strain>
    </source>
</reference>
<evidence type="ECO:0000313" key="2">
    <source>
        <dbReference type="EMBL" id="VDP54677.1"/>
    </source>
</evidence>
<dbReference type="AlphaFoldDB" id="A0A183KFZ0"/>
<dbReference type="Proteomes" id="UP000279833">
    <property type="component" value="Unassembled WGS sequence"/>
</dbReference>
<dbReference type="GO" id="GO:0006508">
    <property type="term" value="P:proteolysis"/>
    <property type="evidence" value="ECO:0007669"/>
    <property type="project" value="InterPro"/>
</dbReference>
<reference evidence="4" key="1">
    <citation type="submission" date="2016-06" db="UniProtKB">
        <authorList>
            <consortium name="WormBaseParasite"/>
        </authorList>
    </citation>
    <scope>IDENTIFICATION</scope>
</reference>
<dbReference type="InterPro" id="IPR024079">
    <property type="entry name" value="MetalloPept_cat_dom_sf"/>
</dbReference>
<feature type="domain" description="Peptidase M13 N-terminal" evidence="1">
    <location>
        <begin position="27"/>
        <end position="280"/>
    </location>
</feature>
<gene>
    <name evidence="2" type="ORF">SCUD_LOCUS13936</name>
</gene>
<dbReference type="Gene3D" id="1.10.1380.10">
    <property type="entry name" value="Neutral endopeptidase , domain2"/>
    <property type="match status" value="1"/>
</dbReference>
<dbReference type="SUPFAM" id="SSF55486">
    <property type="entry name" value="Metalloproteases ('zincins'), catalytic domain"/>
    <property type="match status" value="1"/>
</dbReference>
<name>A0A183KFZ0_9TREM</name>
<organism evidence="4">
    <name type="scientific">Schistosoma curassoni</name>
    <dbReference type="NCBI Taxonomy" id="6186"/>
    <lineage>
        <taxon>Eukaryota</taxon>
        <taxon>Metazoa</taxon>
        <taxon>Spiralia</taxon>
        <taxon>Lophotrochozoa</taxon>
        <taxon>Platyhelminthes</taxon>
        <taxon>Trematoda</taxon>
        <taxon>Digenea</taxon>
        <taxon>Strigeidida</taxon>
        <taxon>Schistosomatoidea</taxon>
        <taxon>Schistosomatidae</taxon>
        <taxon>Schistosoma</taxon>
    </lineage>
</organism>
<evidence type="ECO:0000313" key="4">
    <source>
        <dbReference type="WBParaSite" id="SCUD_0001393901-mRNA-1"/>
    </source>
</evidence>
<evidence type="ECO:0000259" key="1">
    <source>
        <dbReference type="Pfam" id="PF05649"/>
    </source>
</evidence>
<dbReference type="InterPro" id="IPR008753">
    <property type="entry name" value="Peptidase_M13_N"/>
</dbReference>
<keyword evidence="3" id="KW-1185">Reference proteome</keyword>
<dbReference type="Pfam" id="PF05649">
    <property type="entry name" value="Peptidase_M13_N"/>
    <property type="match status" value="1"/>
</dbReference>
<proteinExistence type="predicted"/>
<dbReference type="GO" id="GO:0008237">
    <property type="term" value="F:metallopeptidase activity"/>
    <property type="evidence" value="ECO:0007669"/>
    <property type="project" value="InterPro"/>
</dbReference>
<dbReference type="Gene3D" id="3.40.390.10">
    <property type="entry name" value="Collagenase (Catalytic Domain)"/>
    <property type="match status" value="1"/>
</dbReference>
<protein>
    <submittedName>
        <fullName evidence="4">Peptidase_M13_N domain-containing protein</fullName>
    </submittedName>
</protein>
<accession>A0A183KFZ0</accession>
<evidence type="ECO:0000313" key="3">
    <source>
        <dbReference type="Proteomes" id="UP000279833"/>
    </source>
</evidence>
<dbReference type="STRING" id="6186.A0A183KFZ0"/>
<dbReference type="InterPro" id="IPR042089">
    <property type="entry name" value="Peptidase_M13_dom_2"/>
</dbReference>